<reference evidence="1 2" key="1">
    <citation type="submission" date="2017-02" db="EMBL/GenBank/DDBJ databases">
        <title>Delving into the versatile metabolic prowess of the omnipresent phylum Bacteroidetes.</title>
        <authorList>
            <person name="Nobu M.K."/>
            <person name="Mei R."/>
            <person name="Narihiro T."/>
            <person name="Kuroda K."/>
            <person name="Liu W.-T."/>
        </authorList>
    </citation>
    <scope>NUCLEOTIDE SEQUENCE [LARGE SCALE GENOMIC DNA]</scope>
    <source>
        <strain evidence="1">ADurb.Bin417</strain>
    </source>
</reference>
<organism evidence="1 2">
    <name type="scientific">candidate division TA06 bacterium ADurb.Bin417</name>
    <dbReference type="NCBI Taxonomy" id="1852828"/>
    <lineage>
        <taxon>Bacteria</taxon>
        <taxon>Bacteria division TA06</taxon>
    </lineage>
</organism>
<sequence>MCSGVTGSSWEKIRLLLIRKIGGFPILTWMSVARSLTHSWATSFKVIMFPLPVPARLRAS</sequence>
<gene>
    <name evidence="1" type="ORF">BWY73_01128</name>
</gene>
<evidence type="ECO:0000313" key="1">
    <source>
        <dbReference type="EMBL" id="OPZ91288.1"/>
    </source>
</evidence>
<dbReference type="Proteomes" id="UP000485484">
    <property type="component" value="Unassembled WGS sequence"/>
</dbReference>
<name>A0A1V5MDI9_UNCT6</name>
<dbReference type="EMBL" id="MWAK01000187">
    <property type="protein sequence ID" value="OPZ91288.1"/>
    <property type="molecule type" value="Genomic_DNA"/>
</dbReference>
<proteinExistence type="predicted"/>
<evidence type="ECO:0000313" key="2">
    <source>
        <dbReference type="Proteomes" id="UP000485484"/>
    </source>
</evidence>
<comment type="caution">
    <text evidence="1">The sequence shown here is derived from an EMBL/GenBank/DDBJ whole genome shotgun (WGS) entry which is preliminary data.</text>
</comment>
<protein>
    <submittedName>
        <fullName evidence="1">Uncharacterized protein</fullName>
    </submittedName>
</protein>
<dbReference type="AlphaFoldDB" id="A0A1V5MDI9"/>
<accession>A0A1V5MDI9</accession>